<dbReference type="SMART" id="SM00116">
    <property type="entry name" value="CBS"/>
    <property type="match status" value="2"/>
</dbReference>
<reference evidence="11" key="1">
    <citation type="submission" date="2022-08" db="EMBL/GenBank/DDBJ databases">
        <authorList>
            <person name="Dzunkova M."/>
            <person name="La Clair J."/>
            <person name="Tyml T."/>
            <person name="Doud D."/>
            <person name="Schulz F."/>
            <person name="Piquer S."/>
            <person name="Porcel Sanchis D."/>
            <person name="Osborn A."/>
            <person name="Robinson D."/>
            <person name="Louie K.B."/>
            <person name="Bowen B.P."/>
            <person name="Bowers R."/>
            <person name="Lee J."/>
            <person name="Arnau Llombart V."/>
            <person name="Diaz Villanueva W."/>
            <person name="Gosliner T."/>
            <person name="Northen T."/>
            <person name="Cheng J.-F."/>
            <person name="Burkart M.D."/>
            <person name="Woyke T."/>
        </authorList>
    </citation>
    <scope>NUCLEOTIDE SEQUENCE</scope>
    <source>
        <strain evidence="11">Df01</strain>
    </source>
</reference>
<comment type="similarity">
    <text evidence="2">Belongs to the SLC41A transporter family.</text>
</comment>
<keyword evidence="3" id="KW-0813">Transport</keyword>
<dbReference type="SUPFAM" id="SSF161093">
    <property type="entry name" value="MgtE membrane domain-like"/>
    <property type="match status" value="1"/>
</dbReference>
<dbReference type="PANTHER" id="PTHR43773:SF1">
    <property type="entry name" value="MAGNESIUM TRANSPORTER MGTE"/>
    <property type="match status" value="1"/>
</dbReference>
<dbReference type="InterPro" id="IPR046342">
    <property type="entry name" value="CBS_dom_sf"/>
</dbReference>
<evidence type="ECO:0000256" key="9">
    <source>
        <dbReference type="SAM" id="Phobius"/>
    </source>
</evidence>
<evidence type="ECO:0000313" key="11">
    <source>
        <dbReference type="EMBL" id="MDM5147869.1"/>
    </source>
</evidence>
<evidence type="ECO:0000256" key="1">
    <source>
        <dbReference type="ARBA" id="ARBA00004141"/>
    </source>
</evidence>
<feature type="transmembrane region" description="Helical" evidence="9">
    <location>
        <begin position="398"/>
        <end position="420"/>
    </location>
</feature>
<comment type="caution">
    <text evidence="11">The sequence shown here is derived from an EMBL/GenBank/DDBJ whole genome shotgun (WGS) entry which is preliminary data.</text>
</comment>
<dbReference type="InterPro" id="IPR006668">
    <property type="entry name" value="Mg_transptr_MgtE_intracell_dom"/>
</dbReference>
<dbReference type="Pfam" id="PF03448">
    <property type="entry name" value="MgtE_N"/>
    <property type="match status" value="1"/>
</dbReference>
<sequence length="460" mass="51127">MQTSSSTLSAPKPKRQLLLLLEQLRDVENNDSSQRLDSMLSAVHEADIADVMETIPRNERLTLWERLPMTLKSDVLLELSERVLQDLLPQIPEEQTAELMQQMTGDDVASLLRDISPELSGRLIRRAGLVNNIELRTSLAFADDTVGALMGFDSVIADETDTVDDLCNRLRKRGELPSHCDKLFVVDTLSRLVGVLPLKRLLLYPPTSLAREIMVTEDLHFFRTEESIEKAASAFERYDLISAPVLTDTHQIVGRLTIDEILDHLQKNRELGLLNSAGVTEEEDLFASLPRRFTNRWRWLLVNLVAAFFISRVVGLFESTIVNVVALASLMPIVAGMSGNVGNQTATLTVRALALEQIDRTNWRAVVWGEIALSLINGLVWGGLVGCFAYLLYERLDLALVLVVAMIFSFFAAAVTGFFFPLLMKRIGKDPALGASVVLTSVVDTLGFFVFLSLGAIFLL</sequence>
<evidence type="ECO:0000256" key="5">
    <source>
        <dbReference type="ARBA" id="ARBA00022842"/>
    </source>
</evidence>
<keyword evidence="8" id="KW-0129">CBS domain</keyword>
<dbReference type="Gene3D" id="1.25.60.10">
    <property type="entry name" value="MgtE N-terminal domain-like"/>
    <property type="match status" value="1"/>
</dbReference>
<proteinExistence type="inferred from homology"/>
<dbReference type="Gene3D" id="1.10.357.20">
    <property type="entry name" value="SLC41 divalent cation transporters, integral membrane domain"/>
    <property type="match status" value="1"/>
</dbReference>
<keyword evidence="6 9" id="KW-1133">Transmembrane helix</keyword>
<dbReference type="InterPro" id="IPR038076">
    <property type="entry name" value="MgtE_N_sf"/>
</dbReference>
<dbReference type="Gene3D" id="3.10.580.10">
    <property type="entry name" value="CBS-domain"/>
    <property type="match status" value="1"/>
</dbReference>
<evidence type="ECO:0000256" key="6">
    <source>
        <dbReference type="ARBA" id="ARBA00022989"/>
    </source>
</evidence>
<evidence type="ECO:0000256" key="7">
    <source>
        <dbReference type="ARBA" id="ARBA00023136"/>
    </source>
</evidence>
<accession>A0ABT7QME9</accession>
<comment type="subcellular location">
    <subcellularLocation>
        <location evidence="1">Membrane</location>
        <topology evidence="1">Multi-pass membrane protein</topology>
    </subcellularLocation>
</comment>
<dbReference type="InterPro" id="IPR006669">
    <property type="entry name" value="MgtE_transporter"/>
</dbReference>
<evidence type="ECO:0000256" key="3">
    <source>
        <dbReference type="ARBA" id="ARBA00022448"/>
    </source>
</evidence>
<keyword evidence="12" id="KW-1185">Reference proteome</keyword>
<evidence type="ECO:0000256" key="4">
    <source>
        <dbReference type="ARBA" id="ARBA00022692"/>
    </source>
</evidence>
<feature type="transmembrane region" description="Helical" evidence="9">
    <location>
        <begin position="297"/>
        <end position="315"/>
    </location>
</feature>
<dbReference type="EMBL" id="JANQAO010000003">
    <property type="protein sequence ID" value="MDM5147869.1"/>
    <property type="molecule type" value="Genomic_DNA"/>
</dbReference>
<dbReference type="PANTHER" id="PTHR43773">
    <property type="entry name" value="MAGNESIUM TRANSPORTER MGTE"/>
    <property type="match status" value="1"/>
</dbReference>
<evidence type="ECO:0000259" key="10">
    <source>
        <dbReference type="PROSITE" id="PS51371"/>
    </source>
</evidence>
<dbReference type="Pfam" id="PF01769">
    <property type="entry name" value="MgtE"/>
    <property type="match status" value="1"/>
</dbReference>
<dbReference type="SUPFAM" id="SSF54631">
    <property type="entry name" value="CBS-domain pair"/>
    <property type="match status" value="1"/>
</dbReference>
<dbReference type="Pfam" id="PF00571">
    <property type="entry name" value="CBS"/>
    <property type="match status" value="2"/>
</dbReference>
<dbReference type="SMART" id="SM00924">
    <property type="entry name" value="MgtE_N"/>
    <property type="match status" value="1"/>
</dbReference>
<reference evidence="11" key="2">
    <citation type="journal article" date="2023" name="Microbiome">
        <title>Synthase-selected sorting approach identifies a beta-lactone synthase in a nudibranch symbiotic bacterium.</title>
        <authorList>
            <person name="Dzunkova M."/>
            <person name="La Clair J.J."/>
            <person name="Tyml T."/>
            <person name="Doud D."/>
            <person name="Schulz F."/>
            <person name="Piquer-Esteban S."/>
            <person name="Porcel Sanchis D."/>
            <person name="Osborn A."/>
            <person name="Robinson D."/>
            <person name="Louie K.B."/>
            <person name="Bowen B.P."/>
            <person name="Bowers R.M."/>
            <person name="Lee J."/>
            <person name="Arnau V."/>
            <person name="Diaz-Villanueva W."/>
            <person name="Stepanauskas R."/>
            <person name="Gosliner T."/>
            <person name="Date S.V."/>
            <person name="Northen T.R."/>
            <person name="Cheng J.F."/>
            <person name="Burkart M.D."/>
            <person name="Woyke T."/>
        </authorList>
    </citation>
    <scope>NUCLEOTIDE SEQUENCE</scope>
    <source>
        <strain evidence="11">Df01</strain>
    </source>
</reference>
<protein>
    <submittedName>
        <fullName evidence="11">Magnesium transporter</fullName>
    </submittedName>
</protein>
<keyword evidence="5" id="KW-0460">Magnesium</keyword>
<keyword evidence="4 9" id="KW-0812">Transmembrane</keyword>
<gene>
    <name evidence="11" type="ORF">NQX30_05745</name>
</gene>
<feature type="domain" description="CBS" evidence="10">
    <location>
        <begin position="214"/>
        <end position="271"/>
    </location>
</feature>
<feature type="transmembrane region" description="Helical" evidence="9">
    <location>
        <begin position="432"/>
        <end position="459"/>
    </location>
</feature>
<name>A0ABT7QME9_9GAMM</name>
<dbReference type="Proteomes" id="UP001168167">
    <property type="component" value="Unassembled WGS sequence"/>
</dbReference>
<evidence type="ECO:0000256" key="8">
    <source>
        <dbReference type="PROSITE-ProRule" id="PRU00703"/>
    </source>
</evidence>
<evidence type="ECO:0000313" key="12">
    <source>
        <dbReference type="Proteomes" id="UP001168167"/>
    </source>
</evidence>
<keyword evidence="7 9" id="KW-0472">Membrane</keyword>
<feature type="transmembrane region" description="Helical" evidence="9">
    <location>
        <begin position="363"/>
        <end position="392"/>
    </location>
</feature>
<dbReference type="InterPro" id="IPR006667">
    <property type="entry name" value="SLC41_membr_dom"/>
</dbReference>
<dbReference type="InterPro" id="IPR000644">
    <property type="entry name" value="CBS_dom"/>
</dbReference>
<organism evidence="11 12">
    <name type="scientific">Candidatus Doriopsillibacter californiensis</name>
    <dbReference type="NCBI Taxonomy" id="2970740"/>
    <lineage>
        <taxon>Bacteria</taxon>
        <taxon>Pseudomonadati</taxon>
        <taxon>Pseudomonadota</taxon>
        <taxon>Gammaproteobacteria</taxon>
        <taxon>Candidatus Tethybacterales</taxon>
        <taxon>Candidatus Persebacteraceae</taxon>
        <taxon>Candidatus Doriopsillibacter</taxon>
    </lineage>
</organism>
<dbReference type="CDD" id="cd04606">
    <property type="entry name" value="CBS_pair_Mg_transporter"/>
    <property type="match status" value="1"/>
</dbReference>
<evidence type="ECO:0000256" key="2">
    <source>
        <dbReference type="ARBA" id="ARBA00009749"/>
    </source>
</evidence>
<dbReference type="SUPFAM" id="SSF158791">
    <property type="entry name" value="MgtE N-terminal domain-like"/>
    <property type="match status" value="1"/>
</dbReference>
<dbReference type="PROSITE" id="PS51371">
    <property type="entry name" value="CBS"/>
    <property type="match status" value="1"/>
</dbReference>
<dbReference type="InterPro" id="IPR036739">
    <property type="entry name" value="SLC41_membr_dom_sf"/>
</dbReference>